<keyword evidence="2" id="KW-1185">Reference proteome</keyword>
<protein>
    <submittedName>
        <fullName evidence="1">Uncharacterized protein</fullName>
    </submittedName>
</protein>
<dbReference type="Proteomes" id="UP001383192">
    <property type="component" value="Unassembled WGS sequence"/>
</dbReference>
<name>A0AAW0B544_9AGAR</name>
<reference evidence="1 2" key="1">
    <citation type="submission" date="2024-01" db="EMBL/GenBank/DDBJ databases">
        <title>A draft genome for a cacao thread blight-causing isolate of Paramarasmius palmivorus.</title>
        <authorList>
            <person name="Baruah I.K."/>
            <person name="Bukari Y."/>
            <person name="Amoako-Attah I."/>
            <person name="Meinhardt L.W."/>
            <person name="Bailey B.A."/>
            <person name="Cohen S.P."/>
        </authorList>
    </citation>
    <scope>NUCLEOTIDE SEQUENCE [LARGE SCALE GENOMIC DNA]</scope>
    <source>
        <strain evidence="1 2">GH-12</strain>
    </source>
</reference>
<dbReference type="EMBL" id="JAYKXP010000203">
    <property type="protein sequence ID" value="KAK7019693.1"/>
    <property type="molecule type" value="Genomic_DNA"/>
</dbReference>
<evidence type="ECO:0000313" key="1">
    <source>
        <dbReference type="EMBL" id="KAK7019693.1"/>
    </source>
</evidence>
<comment type="caution">
    <text evidence="1">The sequence shown here is derived from an EMBL/GenBank/DDBJ whole genome shotgun (WGS) entry which is preliminary data.</text>
</comment>
<sequence length="418" mass="47174">MKVYVAAIDGLVPSQIVKAFSAFMDFCYIARRNALTPDDLRQLEAALAHFHEHQQIFKDLGIHDTLSLPRQHALKHYPRSIRLFGSPNGLCSSITESKHIKAVKEPWRRSNRYNAMSQMTASLSRIDKLTAAHQAFHARGMLMGSTADYTAMIADGIIPPGTEEIVTEEGEAEENSDLGPSEGPAALSSIKLAAMRERGYPRRIEDLARRIKEPRLLDSIRRFLWTLQNPDSNNSPLHIPLHACPNYTGKIYVHHSAIARFYAPSDICGAGGMHQERIRSNPQWFDKRSGRYDTVLVHTNEELPGMQGHMVAQVRLFFSLRLNGESISCALVNWFNLVGDAPDVDTGMWVVQPEYVGGRRPVQVIPLDSISRGIHLLPVYGARKLDEDFHFKYALDSFRRYYVNSYIDNHAHELLTAS</sequence>
<accession>A0AAW0B544</accession>
<organism evidence="1 2">
    <name type="scientific">Paramarasmius palmivorus</name>
    <dbReference type="NCBI Taxonomy" id="297713"/>
    <lineage>
        <taxon>Eukaryota</taxon>
        <taxon>Fungi</taxon>
        <taxon>Dikarya</taxon>
        <taxon>Basidiomycota</taxon>
        <taxon>Agaricomycotina</taxon>
        <taxon>Agaricomycetes</taxon>
        <taxon>Agaricomycetidae</taxon>
        <taxon>Agaricales</taxon>
        <taxon>Marasmiineae</taxon>
        <taxon>Marasmiaceae</taxon>
        <taxon>Paramarasmius</taxon>
    </lineage>
</organism>
<dbReference type="AlphaFoldDB" id="A0AAW0B544"/>
<proteinExistence type="predicted"/>
<gene>
    <name evidence="1" type="ORF">VNI00_017993</name>
</gene>
<evidence type="ECO:0000313" key="2">
    <source>
        <dbReference type="Proteomes" id="UP001383192"/>
    </source>
</evidence>